<evidence type="ECO:0000259" key="4">
    <source>
        <dbReference type="Pfam" id="PF00703"/>
    </source>
</evidence>
<dbReference type="SUPFAM" id="SSF49785">
    <property type="entry name" value="Galactose-binding domain-like"/>
    <property type="match status" value="2"/>
</dbReference>
<protein>
    <submittedName>
        <fullName evidence="9">DUF4982 domain-containing protein</fullName>
    </submittedName>
</protein>
<evidence type="ECO:0000313" key="10">
    <source>
        <dbReference type="Proteomes" id="UP000323653"/>
    </source>
</evidence>
<evidence type="ECO:0000313" key="9">
    <source>
        <dbReference type="EMBL" id="QEK50871.1"/>
    </source>
</evidence>
<evidence type="ECO:0000259" key="5">
    <source>
        <dbReference type="Pfam" id="PF02836"/>
    </source>
</evidence>
<feature type="domain" description="Glycosyl hydrolases family 2 sugar binding" evidence="6">
    <location>
        <begin position="86"/>
        <end position="197"/>
    </location>
</feature>
<dbReference type="PANTHER" id="PTHR42732:SF1">
    <property type="entry name" value="BETA-MANNOSIDASE"/>
    <property type="match status" value="1"/>
</dbReference>
<feature type="domain" description="Glycoside hydrolase family 2 immunoglobulin-like beta-sandwich" evidence="4">
    <location>
        <begin position="216"/>
        <end position="314"/>
    </location>
</feature>
<reference evidence="9 10" key="1">
    <citation type="submission" date="2019-08" db="EMBL/GenBank/DDBJ databases">
        <title>Pedobacter sp. nov., isolated from Han river, South Korea.</title>
        <authorList>
            <person name="Lee D.-H."/>
            <person name="Kim Y.-S."/>
            <person name="Hwang E.-M."/>
            <person name="Le Tran T.C."/>
            <person name="Cha C.-J."/>
        </authorList>
    </citation>
    <scope>NUCLEOTIDE SEQUENCE [LARGE SCALE GENOMIC DNA]</scope>
    <source>
        <strain evidence="9 10">CJ43</strain>
    </source>
</reference>
<proteinExistence type="inferred from homology"/>
<dbReference type="InterPro" id="IPR006101">
    <property type="entry name" value="Glyco_hydro_2"/>
</dbReference>
<dbReference type="Pfam" id="PF02836">
    <property type="entry name" value="Glyco_hydro_2_C"/>
    <property type="match status" value="1"/>
</dbReference>
<dbReference type="SUPFAM" id="SSF51445">
    <property type="entry name" value="(Trans)glycosidases"/>
    <property type="match status" value="1"/>
</dbReference>
<feature type="domain" description="Glycoside hydrolase family 2 catalytic" evidence="5">
    <location>
        <begin position="328"/>
        <end position="462"/>
    </location>
</feature>
<dbReference type="InterPro" id="IPR006104">
    <property type="entry name" value="Glyco_hydro_2_N"/>
</dbReference>
<dbReference type="InterPro" id="IPR051913">
    <property type="entry name" value="GH2_Domain-Containing"/>
</dbReference>
<dbReference type="Gene3D" id="2.60.40.10">
    <property type="entry name" value="Immunoglobulins"/>
    <property type="match status" value="2"/>
</dbReference>
<dbReference type="Pfam" id="PF00703">
    <property type="entry name" value="Glyco_hydro_2"/>
    <property type="match status" value="1"/>
</dbReference>
<dbReference type="InterPro" id="IPR017853">
    <property type="entry name" value="GH"/>
</dbReference>
<evidence type="ECO:0000256" key="2">
    <source>
        <dbReference type="ARBA" id="ARBA00022801"/>
    </source>
</evidence>
<dbReference type="Pfam" id="PF16355">
    <property type="entry name" value="DUF4982"/>
    <property type="match status" value="1"/>
</dbReference>
<comment type="similarity">
    <text evidence="1">Belongs to the glycosyl hydrolase 2 family.</text>
</comment>
<dbReference type="PRINTS" id="PR00132">
    <property type="entry name" value="GLHYDRLASE2"/>
</dbReference>
<dbReference type="InterPro" id="IPR021720">
    <property type="entry name" value="Malectin_dom"/>
</dbReference>
<keyword evidence="3" id="KW-0326">Glycosidase</keyword>
<feature type="domain" description="Malectin" evidence="7">
    <location>
        <begin position="729"/>
        <end position="894"/>
    </location>
</feature>
<dbReference type="Gene3D" id="2.60.120.430">
    <property type="entry name" value="Galactose-binding lectin"/>
    <property type="match status" value="1"/>
</dbReference>
<keyword evidence="2" id="KW-0378">Hydrolase</keyword>
<evidence type="ECO:0000256" key="1">
    <source>
        <dbReference type="ARBA" id="ARBA00007401"/>
    </source>
</evidence>
<dbReference type="InterPro" id="IPR036156">
    <property type="entry name" value="Beta-gal/glucu_dom_sf"/>
</dbReference>
<dbReference type="EMBL" id="CP043329">
    <property type="protein sequence ID" value="QEK50871.1"/>
    <property type="molecule type" value="Genomic_DNA"/>
</dbReference>
<dbReference type="Proteomes" id="UP000323653">
    <property type="component" value="Chromosome"/>
</dbReference>
<keyword evidence="10" id="KW-1185">Reference proteome</keyword>
<dbReference type="SUPFAM" id="SSF49303">
    <property type="entry name" value="beta-Galactosidase/glucuronidase domain"/>
    <property type="match status" value="1"/>
</dbReference>
<dbReference type="PANTHER" id="PTHR42732">
    <property type="entry name" value="BETA-GALACTOSIDASE"/>
    <property type="match status" value="1"/>
</dbReference>
<accession>A0A5C0VGX0</accession>
<evidence type="ECO:0000259" key="6">
    <source>
        <dbReference type="Pfam" id="PF02837"/>
    </source>
</evidence>
<organism evidence="9 10">
    <name type="scientific">Pedobacter aquae</name>
    <dbReference type="NCBI Taxonomy" id="2605747"/>
    <lineage>
        <taxon>Bacteria</taxon>
        <taxon>Pseudomonadati</taxon>
        <taxon>Bacteroidota</taxon>
        <taxon>Sphingobacteriia</taxon>
        <taxon>Sphingobacteriales</taxon>
        <taxon>Sphingobacteriaceae</taxon>
        <taxon>Pedobacter</taxon>
    </lineage>
</organism>
<gene>
    <name evidence="9" type="ORF">FYC62_03680</name>
</gene>
<dbReference type="InterPro" id="IPR008979">
    <property type="entry name" value="Galactose-bd-like_sf"/>
</dbReference>
<dbReference type="Pfam" id="PF11721">
    <property type="entry name" value="Malectin"/>
    <property type="match status" value="1"/>
</dbReference>
<dbReference type="InterPro" id="IPR006102">
    <property type="entry name" value="Ig-like_GH2"/>
</dbReference>
<dbReference type="Gene3D" id="2.60.120.260">
    <property type="entry name" value="Galactose-binding domain-like"/>
    <property type="match status" value="2"/>
</dbReference>
<dbReference type="AlphaFoldDB" id="A0A5C0VGX0"/>
<name>A0A5C0VGX0_9SPHI</name>
<dbReference type="KEGG" id="pej:FYC62_03680"/>
<dbReference type="InterPro" id="IPR032311">
    <property type="entry name" value="DUF4982"/>
</dbReference>
<evidence type="ECO:0000259" key="7">
    <source>
        <dbReference type="Pfam" id="PF11721"/>
    </source>
</evidence>
<dbReference type="GO" id="GO:0004553">
    <property type="term" value="F:hydrolase activity, hydrolyzing O-glycosyl compounds"/>
    <property type="evidence" value="ECO:0007669"/>
    <property type="project" value="InterPro"/>
</dbReference>
<dbReference type="RefSeq" id="WP_149073962.1">
    <property type="nucleotide sequence ID" value="NZ_CP043329.1"/>
</dbReference>
<dbReference type="InterPro" id="IPR013783">
    <property type="entry name" value="Ig-like_fold"/>
</dbReference>
<evidence type="ECO:0000256" key="3">
    <source>
        <dbReference type="ARBA" id="ARBA00023295"/>
    </source>
</evidence>
<dbReference type="Pfam" id="PF02837">
    <property type="entry name" value="Glyco_hydro_2_N"/>
    <property type="match status" value="1"/>
</dbReference>
<dbReference type="InterPro" id="IPR006103">
    <property type="entry name" value="Glyco_hydro_2_cat"/>
</dbReference>
<feature type="domain" description="DUF4982" evidence="8">
    <location>
        <begin position="636"/>
        <end position="694"/>
    </location>
</feature>
<evidence type="ECO:0000259" key="8">
    <source>
        <dbReference type="Pfam" id="PF16355"/>
    </source>
</evidence>
<dbReference type="Gene3D" id="3.20.20.80">
    <property type="entry name" value="Glycosidases"/>
    <property type="match status" value="1"/>
</dbReference>
<sequence>MIKNILKGYTLFLVVFLPLMSSVLKAQEPRISISLNSNWRSVADDYNPKKYNGFENPDFKDHAWEKVQVPHNWDKYHGYRRMLHGNRHGYAWYRKSFKINQQQKNKRYFLYFEGVGSYATVWLNGKKVGYHAGGRTTFTLDVSAVIKLNGDENILAVRADHPAEIRDLPWVDGGCSTERGFSEGSQPMGIFRPVHLVVTDAVRIEPFGVHIWNDKQISAKAVKLFINTELKNYSAKKEDVLVLQEFKNHEGKVVFTLRQQVVLEPQATKIAKQETTIQNPRLWSLENPYLYQLQTKIIRNKKLTDELTTPYGIRWISWPIGEDARLSKQFLLNGKSVFINGIAEYEHLIGNSHAFSDEQIRSRVLQMKGAGFNAFRDAHQPHNLLYQTYWDKLGILSWTQMAAHIWFDNEAFRTNFKNLLKDWVKERRNSPSVVLWGLENESTLPEDFAKECSELIRSLDPTASSQRKITTCNGGSGTDWDVPQNWTGTYGGNPLNYGEDLKRQILVGEYGAWRTLDYHSEGPHLPNVSDYNEDRFTELMETKVRLADSVKNEVTGHYFWLWTSHDNPGRVQGGEGLRELDRIGPVNYKGLLTPWEEPLDAYYMFRSNFAPKDKEPMVYIASHTWPQRWTSPGVKNNIRIYSNCDEVELFNDLNASSLGRRKKNGIGTHFRWDGVMIKYNILYAIAYVNGKAVARDTIVLQNLPKAPNFNLLYEGAQNITASAKAYNYLYRVNCGGPDYQDENGQTWMADRSLQDKNTWGSISWAADFSLQPTFFASQRRTFDPIRGTKDWALFQDFRYGRDELSYHFPVPDGEYLVELYFTEPWLGTGGGIDCTGFRLFDVAVNDEVVINDLDIWKESGHDGALKKSIKVQVKGGLLKIHFPEVKAGQALISAIAVASLNQDVKPVTAKASLIKELNVKGDSFEEASWLDIGQQQFTQSDETFVSLPVVLYGAHWLKNSGKVLDALSFKAKQKLDFYIGIKQSSTLPLWIKDFEDTQAFITNSSGAQYRVYKKKLAEDELFSINDFKQEKGVFVAFMPENNLQPAFDLKKNTSYKAALTSLDKGVEKHQLMNQERLIFKENNAQVKFDIKVGVADVYSLTIKYHNPFKEVKQAIISVFAADGTLMKTAELFDLEPSKEGKWSYFSTTTGTMINAGSYQVIITAKEAVGISLDALDVQ</sequence>
<dbReference type="GO" id="GO:0005975">
    <property type="term" value="P:carbohydrate metabolic process"/>
    <property type="evidence" value="ECO:0007669"/>
    <property type="project" value="InterPro"/>
</dbReference>